<gene>
    <name evidence="11" type="ORF">MKZ38_010631</name>
</gene>
<keyword evidence="8" id="KW-0472">Membrane</keyword>
<evidence type="ECO:0000256" key="6">
    <source>
        <dbReference type="ARBA" id="ARBA00022989"/>
    </source>
</evidence>
<dbReference type="PANTHER" id="PTHR21304">
    <property type="entry name" value="MICOS COMPLEX SUBUNIT MIC10"/>
    <property type="match status" value="1"/>
</dbReference>
<dbReference type="GO" id="GO:0061617">
    <property type="term" value="C:MICOS complex"/>
    <property type="evidence" value="ECO:0007669"/>
    <property type="project" value="UniProtKB-UniRule"/>
</dbReference>
<organism evidence="11 12">
    <name type="scientific">Zalerion maritima</name>
    <dbReference type="NCBI Taxonomy" id="339359"/>
    <lineage>
        <taxon>Eukaryota</taxon>
        <taxon>Fungi</taxon>
        <taxon>Dikarya</taxon>
        <taxon>Ascomycota</taxon>
        <taxon>Pezizomycotina</taxon>
        <taxon>Sordariomycetes</taxon>
        <taxon>Lulworthiomycetidae</taxon>
        <taxon>Lulworthiales</taxon>
        <taxon>Lulworthiaceae</taxon>
        <taxon>Zalerion</taxon>
    </lineage>
</organism>
<dbReference type="Proteomes" id="UP001201980">
    <property type="component" value="Unassembled WGS sequence"/>
</dbReference>
<keyword evidence="6" id="KW-1133">Transmembrane helix</keyword>
<keyword evidence="7 9" id="KW-0496">Mitochondrion</keyword>
<comment type="subcellular location">
    <subcellularLocation>
        <location evidence="2 9">Mitochondrion inner membrane</location>
        <topology evidence="2 9">Single-pass membrane protein</topology>
    </subcellularLocation>
</comment>
<keyword evidence="12" id="KW-1185">Reference proteome</keyword>
<dbReference type="InterPro" id="IPR007512">
    <property type="entry name" value="Mic10"/>
</dbReference>
<evidence type="ECO:0000256" key="9">
    <source>
        <dbReference type="RuleBase" id="RU363011"/>
    </source>
</evidence>
<keyword evidence="5 9" id="KW-0999">Mitochondrion inner membrane</keyword>
<evidence type="ECO:0000256" key="8">
    <source>
        <dbReference type="ARBA" id="ARBA00023136"/>
    </source>
</evidence>
<sequence length="264" mass="28974">MAAEGTTPVAPPARVSRPVSEALLNEKTRPRPKTSACPPCRTGNQTSRHLRDSTPHSPSATSNPSLSTPSPRIHPPEVPSLPFALKAPVTDHVSSFQWDRCLSNLVIKSSLGLGFGVVFSVLLFKRRAWPAFVGVGFGSGRAYEECNYSLKQASREICARPGLWASLNRAAGDGVPTEAGIWQERTIIVYEQTHTSHRRNERLSFPDPGDGSAYTARLGGGEDVKRLHQSTWRGSMEQTGSWTHSIDRKGFLKSKNLKYNNIEL</sequence>
<protein>
    <recommendedName>
        <fullName evidence="9">MICOS complex subunit MIC10</fullName>
    </recommendedName>
</protein>
<keyword evidence="4" id="KW-0812">Transmembrane</keyword>
<feature type="region of interest" description="Disordered" evidence="10">
    <location>
        <begin position="1"/>
        <end position="79"/>
    </location>
</feature>
<evidence type="ECO:0000313" key="11">
    <source>
        <dbReference type="EMBL" id="KAJ2891862.1"/>
    </source>
</evidence>
<comment type="function">
    <text evidence="1 9">Component of the MICOS complex, a large protein complex of the mitochondrial inner membrane that plays crucial roles in the maintenance of crista junctions, inner membrane architecture, and formation of contact sites to the outer membrane.</text>
</comment>
<comment type="caution">
    <text evidence="11">The sequence shown here is derived from an EMBL/GenBank/DDBJ whole genome shotgun (WGS) entry which is preliminary data.</text>
</comment>
<evidence type="ECO:0000256" key="4">
    <source>
        <dbReference type="ARBA" id="ARBA00022692"/>
    </source>
</evidence>
<evidence type="ECO:0000256" key="1">
    <source>
        <dbReference type="ARBA" id="ARBA00002689"/>
    </source>
</evidence>
<evidence type="ECO:0000256" key="7">
    <source>
        <dbReference type="ARBA" id="ARBA00023128"/>
    </source>
</evidence>
<accession>A0AAD5RFK8</accession>
<dbReference type="PANTHER" id="PTHR21304:SF0">
    <property type="entry name" value="MICOS COMPLEX SUBUNIT MIC10"/>
    <property type="match status" value="1"/>
</dbReference>
<dbReference type="EMBL" id="JAKWBI020000965">
    <property type="protein sequence ID" value="KAJ2891862.1"/>
    <property type="molecule type" value="Genomic_DNA"/>
</dbReference>
<comment type="similarity">
    <text evidence="3 9">Belongs to the MICOS complex subunit Mic10 family.</text>
</comment>
<evidence type="ECO:0000256" key="2">
    <source>
        <dbReference type="ARBA" id="ARBA00004434"/>
    </source>
</evidence>
<dbReference type="Pfam" id="PF04418">
    <property type="entry name" value="DUF543"/>
    <property type="match status" value="1"/>
</dbReference>
<name>A0AAD5RFK8_9PEZI</name>
<evidence type="ECO:0000256" key="10">
    <source>
        <dbReference type="SAM" id="MobiDB-lite"/>
    </source>
</evidence>
<evidence type="ECO:0000313" key="12">
    <source>
        <dbReference type="Proteomes" id="UP001201980"/>
    </source>
</evidence>
<evidence type="ECO:0000256" key="5">
    <source>
        <dbReference type="ARBA" id="ARBA00022792"/>
    </source>
</evidence>
<comment type="subunit">
    <text evidence="9">Component of the mitochondrial contact site and cristae organizing system (MICOS) complex.</text>
</comment>
<evidence type="ECO:0000256" key="3">
    <source>
        <dbReference type="ARBA" id="ARBA00006792"/>
    </source>
</evidence>
<dbReference type="AlphaFoldDB" id="A0AAD5RFK8"/>
<reference evidence="11" key="1">
    <citation type="submission" date="2022-07" db="EMBL/GenBank/DDBJ databases">
        <title>Draft genome sequence of Zalerion maritima ATCC 34329, a (micro)plastics degrading marine fungus.</title>
        <authorList>
            <person name="Paco A."/>
            <person name="Goncalves M.F.M."/>
            <person name="Rocha-Santos T.A.P."/>
            <person name="Alves A."/>
        </authorList>
    </citation>
    <scope>NUCLEOTIDE SEQUENCE</scope>
    <source>
        <strain evidence="11">ATCC 34329</strain>
    </source>
</reference>
<feature type="compositionally biased region" description="Polar residues" evidence="10">
    <location>
        <begin position="55"/>
        <end position="70"/>
    </location>
</feature>
<proteinExistence type="inferred from homology"/>